<reference evidence="3" key="4">
    <citation type="submission" date="2025-08" db="UniProtKB">
        <authorList>
            <consortium name="Ensembl"/>
        </authorList>
    </citation>
    <scope>IDENTIFICATION</scope>
</reference>
<organism evidence="3 4">
    <name type="scientific">Callorhinchus milii</name>
    <name type="common">Ghost shark</name>
    <dbReference type="NCBI Taxonomy" id="7868"/>
    <lineage>
        <taxon>Eukaryota</taxon>
        <taxon>Metazoa</taxon>
        <taxon>Chordata</taxon>
        <taxon>Craniata</taxon>
        <taxon>Vertebrata</taxon>
        <taxon>Chondrichthyes</taxon>
        <taxon>Holocephali</taxon>
        <taxon>Chimaeriformes</taxon>
        <taxon>Callorhinchidae</taxon>
        <taxon>Callorhinchus</taxon>
    </lineage>
</organism>
<dbReference type="Gene3D" id="3.40.50.150">
    <property type="entry name" value="Vaccinia Virus protein VP39"/>
    <property type="match status" value="1"/>
</dbReference>
<dbReference type="Pfam" id="PF10294">
    <property type="entry name" value="Methyltransf_16"/>
    <property type="match status" value="1"/>
</dbReference>
<reference evidence="4" key="3">
    <citation type="journal article" date="2014" name="Nature">
        <title>Elephant shark genome provides unique insights into gnathostome evolution.</title>
        <authorList>
            <consortium name="International Elephant Shark Genome Sequencing Consortium"/>
            <person name="Venkatesh B."/>
            <person name="Lee A.P."/>
            <person name="Ravi V."/>
            <person name="Maurya A.K."/>
            <person name="Lian M.M."/>
            <person name="Swann J.B."/>
            <person name="Ohta Y."/>
            <person name="Flajnik M.F."/>
            <person name="Sutoh Y."/>
            <person name="Kasahara M."/>
            <person name="Hoon S."/>
            <person name="Gangu V."/>
            <person name="Roy S.W."/>
            <person name="Irimia M."/>
            <person name="Korzh V."/>
            <person name="Kondrychyn I."/>
            <person name="Lim Z.W."/>
            <person name="Tay B.H."/>
            <person name="Tohari S."/>
            <person name="Kong K.W."/>
            <person name="Ho S."/>
            <person name="Lorente-Galdos B."/>
            <person name="Quilez J."/>
            <person name="Marques-Bonet T."/>
            <person name="Raney B.J."/>
            <person name="Ingham P.W."/>
            <person name="Tay A."/>
            <person name="Hillier L.W."/>
            <person name="Minx P."/>
            <person name="Boehm T."/>
            <person name="Wilson R.K."/>
            <person name="Brenner S."/>
            <person name="Warren W.C."/>
        </authorList>
    </citation>
    <scope>NUCLEOTIDE SEQUENCE [LARGE SCALE GENOMIC DNA]</scope>
</reference>
<dbReference type="AlphaFoldDB" id="A0A4W3GED0"/>
<dbReference type="SUPFAM" id="SSF53335">
    <property type="entry name" value="S-adenosyl-L-methionine-dependent methyltransferases"/>
    <property type="match status" value="1"/>
</dbReference>
<dbReference type="GeneTree" id="ENSGT00940000161297"/>
<dbReference type="InterPro" id="IPR019410">
    <property type="entry name" value="Methyltransf_16"/>
</dbReference>
<reference evidence="4" key="2">
    <citation type="journal article" date="2007" name="PLoS Biol.">
        <title>Survey sequencing and comparative analysis of the elephant shark (Callorhinchus milii) genome.</title>
        <authorList>
            <person name="Venkatesh B."/>
            <person name="Kirkness E.F."/>
            <person name="Loh Y.H."/>
            <person name="Halpern A.L."/>
            <person name="Lee A.P."/>
            <person name="Johnson J."/>
            <person name="Dandona N."/>
            <person name="Viswanathan L.D."/>
            <person name="Tay A."/>
            <person name="Venter J.C."/>
            <person name="Strausberg R.L."/>
            <person name="Brenner S."/>
        </authorList>
    </citation>
    <scope>NUCLEOTIDE SEQUENCE [LARGE SCALE GENOMIC DNA]</scope>
</reference>
<keyword evidence="2" id="KW-0949">S-adenosyl-L-methionine</keyword>
<evidence type="ECO:0000256" key="1">
    <source>
        <dbReference type="ARBA" id="ARBA00022603"/>
    </source>
</evidence>
<evidence type="ECO:0000313" key="3">
    <source>
        <dbReference type="Ensembl" id="ENSCMIP00000000965.1"/>
    </source>
</evidence>
<dbReference type="PANTHER" id="PTHR14614:SF5">
    <property type="entry name" value="EEF1A LYSINE METHYLTRANSFERASE 3"/>
    <property type="match status" value="1"/>
</dbReference>
<dbReference type="CDD" id="cd02440">
    <property type="entry name" value="AdoMet_MTases"/>
    <property type="match status" value="1"/>
</dbReference>
<keyword evidence="1" id="KW-0808">Transferase</keyword>
<dbReference type="GO" id="GO:0005829">
    <property type="term" value="C:cytosol"/>
    <property type="evidence" value="ECO:0007669"/>
    <property type="project" value="TreeGrafter"/>
</dbReference>
<reference evidence="3" key="5">
    <citation type="submission" date="2025-09" db="UniProtKB">
        <authorList>
            <consortium name="Ensembl"/>
        </authorList>
    </citation>
    <scope>IDENTIFICATION</scope>
</reference>
<dbReference type="GO" id="GO:0032259">
    <property type="term" value="P:methylation"/>
    <property type="evidence" value="ECO:0007669"/>
    <property type="project" value="UniProtKB-KW"/>
</dbReference>
<sequence>YFEEEKLCFLERKVIELGSGTGIVGILAALLGGDVTLTDLPCALKQIQDNVRANVPSSCGHQLKVCALSWGQDQSHFPSDFDVILCADIVYLPKTFPSLIQTLQHLSSHSTTIYFSSQMREEHGTITFFEELLPLHFDCQLLRRDAELNINLYRVSKKIHSLTERETERERERE</sequence>
<accession>A0A4W3GED0</accession>
<dbReference type="STRING" id="7868.ENSCMIP00000000965"/>
<name>A0A4W3GED0_CALMI</name>
<protein>
    <submittedName>
        <fullName evidence="3">EEF1A lysine methyltransferase 3</fullName>
    </submittedName>
</protein>
<keyword evidence="4" id="KW-1185">Reference proteome</keyword>
<dbReference type="OMA" id="TDCLIDK"/>
<evidence type="ECO:0000256" key="2">
    <source>
        <dbReference type="ARBA" id="ARBA00022691"/>
    </source>
</evidence>
<reference evidence="4" key="1">
    <citation type="journal article" date="2006" name="Science">
        <title>Ancient noncoding elements conserved in the human genome.</title>
        <authorList>
            <person name="Venkatesh B."/>
            <person name="Kirkness E.F."/>
            <person name="Loh Y.H."/>
            <person name="Halpern A.L."/>
            <person name="Lee A.P."/>
            <person name="Johnson J."/>
            <person name="Dandona N."/>
            <person name="Viswanathan L.D."/>
            <person name="Tay A."/>
            <person name="Venter J.C."/>
            <person name="Strausberg R.L."/>
            <person name="Brenner S."/>
        </authorList>
    </citation>
    <scope>NUCLEOTIDE SEQUENCE [LARGE SCALE GENOMIC DNA]</scope>
</reference>
<evidence type="ECO:0000313" key="4">
    <source>
        <dbReference type="Proteomes" id="UP000314986"/>
    </source>
</evidence>
<dbReference type="PANTHER" id="PTHR14614">
    <property type="entry name" value="HEPATOCELLULAR CARCINOMA-ASSOCIATED ANTIGEN"/>
    <property type="match status" value="1"/>
</dbReference>
<dbReference type="InterPro" id="IPR029063">
    <property type="entry name" value="SAM-dependent_MTases_sf"/>
</dbReference>
<dbReference type="Ensembl" id="ENSCMIT00000001017.1">
    <property type="protein sequence ID" value="ENSCMIP00000000965.1"/>
    <property type="gene ID" value="ENSCMIG00000000657.1"/>
</dbReference>
<dbReference type="GO" id="GO:0008168">
    <property type="term" value="F:methyltransferase activity"/>
    <property type="evidence" value="ECO:0007669"/>
    <property type="project" value="UniProtKB-KW"/>
</dbReference>
<proteinExistence type="predicted"/>
<dbReference type="InParanoid" id="A0A4W3GED0"/>
<keyword evidence="1" id="KW-0489">Methyltransferase</keyword>
<dbReference type="GO" id="GO:0032991">
    <property type="term" value="C:protein-containing complex"/>
    <property type="evidence" value="ECO:0007669"/>
    <property type="project" value="TreeGrafter"/>
</dbReference>
<dbReference type="Proteomes" id="UP000314986">
    <property type="component" value="Unassembled WGS sequence"/>
</dbReference>